<dbReference type="Pfam" id="PF23155">
    <property type="entry name" value="DUF7053"/>
    <property type="match status" value="1"/>
</dbReference>
<protein>
    <recommendedName>
        <fullName evidence="1">DUF7053 domain-containing protein</fullName>
    </recommendedName>
</protein>
<dbReference type="PANTHER" id="PTHR38117">
    <property type="entry name" value="NACHT AND WD40 DOMAIN PROTEIN"/>
    <property type="match status" value="1"/>
</dbReference>
<evidence type="ECO:0000313" key="2">
    <source>
        <dbReference type="EMBL" id="KAK2604788.1"/>
    </source>
</evidence>
<proteinExistence type="predicted"/>
<organism evidence="2 3">
    <name type="scientific">Phomopsis amygdali</name>
    <name type="common">Fusicoccum amygdali</name>
    <dbReference type="NCBI Taxonomy" id="1214568"/>
    <lineage>
        <taxon>Eukaryota</taxon>
        <taxon>Fungi</taxon>
        <taxon>Dikarya</taxon>
        <taxon>Ascomycota</taxon>
        <taxon>Pezizomycotina</taxon>
        <taxon>Sordariomycetes</taxon>
        <taxon>Sordariomycetidae</taxon>
        <taxon>Diaporthales</taxon>
        <taxon>Diaporthaceae</taxon>
        <taxon>Diaporthe</taxon>
    </lineage>
</organism>
<dbReference type="PANTHER" id="PTHR38117:SF1">
    <property type="entry name" value="DUF3074 DOMAIN-CONTAINING PROTEIN"/>
    <property type="match status" value="1"/>
</dbReference>
<reference evidence="2" key="1">
    <citation type="submission" date="2023-06" db="EMBL/GenBank/DDBJ databases">
        <authorList>
            <person name="Noh H."/>
        </authorList>
    </citation>
    <scope>NUCLEOTIDE SEQUENCE</scope>
    <source>
        <strain evidence="2">DUCC20226</strain>
    </source>
</reference>
<keyword evidence="3" id="KW-1185">Reference proteome</keyword>
<dbReference type="Proteomes" id="UP001265746">
    <property type="component" value="Unassembled WGS sequence"/>
</dbReference>
<gene>
    <name evidence="2" type="ORF">N8I77_007688</name>
</gene>
<evidence type="ECO:0000259" key="1">
    <source>
        <dbReference type="Pfam" id="PF23155"/>
    </source>
</evidence>
<feature type="domain" description="DUF7053" evidence="1">
    <location>
        <begin position="8"/>
        <end position="163"/>
    </location>
</feature>
<sequence>MSFLSSSAKMVHASKLPDGAIQKQGIAMLQDHDFFLECNPHMQKFEALGEVSEPGLPEGIKALGPTTLYKVTDIVETMPKGIWGSSVESSYEFTDIQLGLFARIKSPLNVVMDTFWSIEEKDGGLELVEACEIKCSRLLIGIVKSLNEGGWSKIHAKMLDRLKKEVQESSGNAVAA</sequence>
<dbReference type="AlphaFoldDB" id="A0AAD9SDD8"/>
<name>A0AAD9SDD8_PHOAM</name>
<dbReference type="InterPro" id="IPR055481">
    <property type="entry name" value="DUF7053"/>
</dbReference>
<evidence type="ECO:0000313" key="3">
    <source>
        <dbReference type="Proteomes" id="UP001265746"/>
    </source>
</evidence>
<accession>A0AAD9SDD8</accession>
<dbReference type="EMBL" id="JAUJFL010000004">
    <property type="protein sequence ID" value="KAK2604788.1"/>
    <property type="molecule type" value="Genomic_DNA"/>
</dbReference>
<comment type="caution">
    <text evidence="2">The sequence shown here is derived from an EMBL/GenBank/DDBJ whole genome shotgun (WGS) entry which is preliminary data.</text>
</comment>